<evidence type="ECO:0000313" key="2">
    <source>
        <dbReference type="EMBL" id="EXC24185.1"/>
    </source>
</evidence>
<feature type="region of interest" description="Disordered" evidence="1">
    <location>
        <begin position="34"/>
        <end position="66"/>
    </location>
</feature>
<feature type="compositionally biased region" description="Basic and acidic residues" evidence="1">
    <location>
        <begin position="38"/>
        <end position="48"/>
    </location>
</feature>
<evidence type="ECO:0000313" key="3">
    <source>
        <dbReference type="Proteomes" id="UP000030645"/>
    </source>
</evidence>
<protein>
    <submittedName>
        <fullName evidence="2">Uncharacterized protein</fullName>
    </submittedName>
</protein>
<gene>
    <name evidence="2" type="ORF">L484_015204</name>
</gene>
<proteinExistence type="predicted"/>
<name>W9S391_9ROSA</name>
<sequence>MGFQLGLEEAQKRLWAGSACSACLFLRNLFRPNPRLNSEWKKGEKWGERGSNSRPQDYSEAMRPTR</sequence>
<dbReference type="EMBL" id="KE346013">
    <property type="protein sequence ID" value="EXC24185.1"/>
    <property type="molecule type" value="Genomic_DNA"/>
</dbReference>
<keyword evidence="3" id="KW-1185">Reference proteome</keyword>
<accession>W9S391</accession>
<dbReference type="Proteomes" id="UP000030645">
    <property type="component" value="Unassembled WGS sequence"/>
</dbReference>
<dbReference type="AlphaFoldDB" id="W9S391"/>
<organism evidence="2 3">
    <name type="scientific">Morus notabilis</name>
    <dbReference type="NCBI Taxonomy" id="981085"/>
    <lineage>
        <taxon>Eukaryota</taxon>
        <taxon>Viridiplantae</taxon>
        <taxon>Streptophyta</taxon>
        <taxon>Embryophyta</taxon>
        <taxon>Tracheophyta</taxon>
        <taxon>Spermatophyta</taxon>
        <taxon>Magnoliopsida</taxon>
        <taxon>eudicotyledons</taxon>
        <taxon>Gunneridae</taxon>
        <taxon>Pentapetalae</taxon>
        <taxon>rosids</taxon>
        <taxon>fabids</taxon>
        <taxon>Rosales</taxon>
        <taxon>Moraceae</taxon>
        <taxon>Moreae</taxon>
        <taxon>Morus</taxon>
    </lineage>
</organism>
<reference evidence="3" key="1">
    <citation type="submission" date="2013-01" db="EMBL/GenBank/DDBJ databases">
        <title>Draft Genome Sequence of a Mulberry Tree, Morus notabilis C.K. Schneid.</title>
        <authorList>
            <person name="He N."/>
            <person name="Zhao S."/>
        </authorList>
    </citation>
    <scope>NUCLEOTIDE SEQUENCE</scope>
</reference>
<evidence type="ECO:0000256" key="1">
    <source>
        <dbReference type="SAM" id="MobiDB-lite"/>
    </source>
</evidence>